<name>A0ABV8LEI8_9ACTN</name>
<keyword evidence="2" id="KW-0812">Transmembrane</keyword>
<comment type="caution">
    <text evidence="3">The sequence shown here is derived from an EMBL/GenBank/DDBJ whole genome shotgun (WGS) entry which is preliminary data.</text>
</comment>
<feature type="transmembrane region" description="Helical" evidence="2">
    <location>
        <begin position="313"/>
        <end position="335"/>
    </location>
</feature>
<feature type="transmembrane region" description="Helical" evidence="2">
    <location>
        <begin position="419"/>
        <end position="441"/>
    </location>
</feature>
<dbReference type="RefSeq" id="WP_382188456.1">
    <property type="nucleotide sequence ID" value="NZ_JBHSAY010000003.1"/>
</dbReference>
<organism evidence="3 4">
    <name type="scientific">Hamadaea flava</name>
    <dbReference type="NCBI Taxonomy" id="1742688"/>
    <lineage>
        <taxon>Bacteria</taxon>
        <taxon>Bacillati</taxon>
        <taxon>Actinomycetota</taxon>
        <taxon>Actinomycetes</taxon>
        <taxon>Micromonosporales</taxon>
        <taxon>Micromonosporaceae</taxon>
        <taxon>Hamadaea</taxon>
    </lineage>
</organism>
<keyword evidence="2" id="KW-0472">Membrane</keyword>
<feature type="transmembrane region" description="Helical" evidence="2">
    <location>
        <begin position="461"/>
        <end position="481"/>
    </location>
</feature>
<keyword evidence="4" id="KW-1185">Reference proteome</keyword>
<evidence type="ECO:0000256" key="1">
    <source>
        <dbReference type="SAM" id="MobiDB-lite"/>
    </source>
</evidence>
<proteinExistence type="predicted"/>
<feature type="transmembrane region" description="Helical" evidence="2">
    <location>
        <begin position="75"/>
        <end position="98"/>
    </location>
</feature>
<keyword evidence="2" id="KW-1133">Transmembrane helix</keyword>
<dbReference type="EMBL" id="JBHSAY010000003">
    <property type="protein sequence ID" value="MFC4129302.1"/>
    <property type="molecule type" value="Genomic_DNA"/>
</dbReference>
<protein>
    <recommendedName>
        <fullName evidence="5">4-amino-4-deoxy-L-arabinose transferase-like glycosyltransferase</fullName>
    </recommendedName>
</protein>
<feature type="transmembrane region" description="Helical" evidence="2">
    <location>
        <begin position="281"/>
        <end position="301"/>
    </location>
</feature>
<sequence length="641" mass="69667">MTEPTTMSDQPADDAPATTASDRPADEKPDDPAKDTPTEASPKDDTADPFGKFAPEAVRPPGRLRRMAGGLGRALIHEWSLAAFSALVIAAAMTWPALEYPLYTIPKDIWDPTLQAWQMAWAGHAVTTNPLGIWDSNSFHPEAYSYAFSDTLLGYFPAGLIGTGPGAALLRYNIVFVLAFALAFFGAYALARQLGSRIPGAAVAGAAFAYAPWRWEQAGHLHVLSSGGIVLCLAMLARGHGYSFRHGYRPELRRPSWALAGWLVGAWQISLGFGIGLPFAYVLAGIAVVSVIAYVSARLFFWSEPKPFGWKLLGADTLGGLVFAAVGVLMAIPYFKVLDLHPYAERSIEEVNWYSPPIIGFFTAPETDVVWGDAHSVARQTMFGQWGSGEKTLLIGFAVYGLAAAGLIYSTWRWWQRVLLALGVVVSAGLAMGTQFLGGKVYEVLYDHLPGWSAIRTPGRLVIWTTLFIGLLAAGAISAFADRARDLTRERVPARPHVALTLAMFLPVLLVLAEGVQRMDFPTVPQRPAAMANLTGPAMILPSNQLNDENVMLWSTDGFVQMVNGGSGFTPRSQDEIRKLMENFPDQASVEKLRSIGVRDVLVLKHPSYGDVPPNALTADGQQFGMTREDFDDGVIFHLNQ</sequence>
<feature type="transmembrane region" description="Helical" evidence="2">
    <location>
        <begin position="170"/>
        <end position="191"/>
    </location>
</feature>
<evidence type="ECO:0000256" key="2">
    <source>
        <dbReference type="SAM" id="Phobius"/>
    </source>
</evidence>
<accession>A0ABV8LEI8</accession>
<dbReference type="Proteomes" id="UP001595816">
    <property type="component" value="Unassembled WGS sequence"/>
</dbReference>
<evidence type="ECO:0008006" key="5">
    <source>
        <dbReference type="Google" id="ProtNLM"/>
    </source>
</evidence>
<feature type="compositionally biased region" description="Basic and acidic residues" evidence="1">
    <location>
        <begin position="23"/>
        <end position="46"/>
    </location>
</feature>
<feature type="transmembrane region" description="Helical" evidence="2">
    <location>
        <begin position="221"/>
        <end position="237"/>
    </location>
</feature>
<feature type="region of interest" description="Disordered" evidence="1">
    <location>
        <begin position="1"/>
        <end position="62"/>
    </location>
</feature>
<feature type="transmembrane region" description="Helical" evidence="2">
    <location>
        <begin position="392"/>
        <end position="412"/>
    </location>
</feature>
<reference evidence="4" key="1">
    <citation type="journal article" date="2019" name="Int. J. Syst. Evol. Microbiol.">
        <title>The Global Catalogue of Microorganisms (GCM) 10K type strain sequencing project: providing services to taxonomists for standard genome sequencing and annotation.</title>
        <authorList>
            <consortium name="The Broad Institute Genomics Platform"/>
            <consortium name="The Broad Institute Genome Sequencing Center for Infectious Disease"/>
            <person name="Wu L."/>
            <person name="Ma J."/>
        </authorList>
    </citation>
    <scope>NUCLEOTIDE SEQUENCE [LARGE SCALE GENOMIC DNA]</scope>
    <source>
        <strain evidence="4">CGMCC 4.7289</strain>
    </source>
</reference>
<gene>
    <name evidence="3" type="ORF">ACFOZ4_01585</name>
</gene>
<feature type="transmembrane region" description="Helical" evidence="2">
    <location>
        <begin position="493"/>
        <end position="513"/>
    </location>
</feature>
<evidence type="ECO:0000313" key="4">
    <source>
        <dbReference type="Proteomes" id="UP001595816"/>
    </source>
</evidence>
<feature type="transmembrane region" description="Helical" evidence="2">
    <location>
        <begin position="257"/>
        <end position="275"/>
    </location>
</feature>
<feature type="compositionally biased region" description="Low complexity" evidence="1">
    <location>
        <begin position="8"/>
        <end position="22"/>
    </location>
</feature>
<evidence type="ECO:0000313" key="3">
    <source>
        <dbReference type="EMBL" id="MFC4129302.1"/>
    </source>
</evidence>